<gene>
    <name evidence="1" type="ORF">BC624_11443</name>
    <name evidence="2" type="ORF">SAMN05443373_11543</name>
</gene>
<dbReference type="Proteomes" id="UP000184384">
    <property type="component" value="Unassembled WGS sequence"/>
</dbReference>
<proteinExistence type="predicted"/>
<sequence length="55" mass="6625">MICNKNIILYLFRKRYRLALIYPKGGVYPLLYNVYIQVSGKRNRPHNIKQDNIKN</sequence>
<protein>
    <submittedName>
        <fullName evidence="2">Uncharacterized protein</fullName>
    </submittedName>
</protein>
<organism evidence="2 3">
    <name type="scientific">Flavobacterium granuli</name>
    <dbReference type="NCBI Taxonomy" id="280093"/>
    <lineage>
        <taxon>Bacteria</taxon>
        <taxon>Pseudomonadati</taxon>
        <taxon>Bacteroidota</taxon>
        <taxon>Flavobacteriia</taxon>
        <taxon>Flavobacteriales</taxon>
        <taxon>Flavobacteriaceae</taxon>
        <taxon>Flavobacterium</taxon>
    </lineage>
</organism>
<dbReference type="EMBL" id="FQWO01000015">
    <property type="protein sequence ID" value="SHH53165.1"/>
    <property type="molecule type" value="Genomic_DNA"/>
</dbReference>
<evidence type="ECO:0000313" key="4">
    <source>
        <dbReference type="Proteomes" id="UP000237771"/>
    </source>
</evidence>
<reference evidence="1 4" key="3">
    <citation type="submission" date="2018-03" db="EMBL/GenBank/DDBJ databases">
        <title>Genomic Encyclopedia of Archaeal and Bacterial Type Strains, Phase II (KMG-II): from individual species to whole genera.</title>
        <authorList>
            <person name="Goeker M."/>
        </authorList>
    </citation>
    <scope>NUCLEOTIDE SEQUENCE [LARGE SCALE GENOMIC DNA]</scope>
    <source>
        <strain evidence="1 4">DSM 17797</strain>
    </source>
</reference>
<name>A0A1M5TQR5_9FLAO</name>
<reference evidence="3" key="1">
    <citation type="submission" date="2016-11" db="EMBL/GenBank/DDBJ databases">
        <authorList>
            <person name="Varghese N."/>
            <person name="Submissions S."/>
        </authorList>
    </citation>
    <scope>NUCLEOTIDE SEQUENCE [LARGE SCALE GENOMIC DNA]</scope>
    <source>
        <strain evidence="3">DSM 19729</strain>
    </source>
</reference>
<dbReference type="Proteomes" id="UP000237771">
    <property type="component" value="Unassembled WGS sequence"/>
</dbReference>
<accession>A0A1M5TQR5</accession>
<dbReference type="EMBL" id="PVUB01000014">
    <property type="protein sequence ID" value="PRZ19839.1"/>
    <property type="molecule type" value="Genomic_DNA"/>
</dbReference>
<dbReference type="AlphaFoldDB" id="A0A1M5TQR5"/>
<evidence type="ECO:0000313" key="1">
    <source>
        <dbReference type="EMBL" id="PRZ19839.1"/>
    </source>
</evidence>
<evidence type="ECO:0000313" key="3">
    <source>
        <dbReference type="Proteomes" id="UP000184384"/>
    </source>
</evidence>
<reference evidence="2" key="2">
    <citation type="submission" date="2016-11" db="EMBL/GenBank/DDBJ databases">
        <authorList>
            <person name="Jaros S."/>
            <person name="Januszkiewicz K."/>
            <person name="Wedrychowicz H."/>
        </authorList>
    </citation>
    <scope>NUCLEOTIDE SEQUENCE [LARGE SCALE GENOMIC DNA]</scope>
    <source>
        <strain evidence="2">DSM 19729</strain>
    </source>
</reference>
<evidence type="ECO:0000313" key="2">
    <source>
        <dbReference type="EMBL" id="SHH53165.1"/>
    </source>
</evidence>
<keyword evidence="4" id="KW-1185">Reference proteome</keyword>